<feature type="region of interest" description="Disordered" evidence="10">
    <location>
        <begin position="1"/>
        <end position="34"/>
    </location>
</feature>
<dbReference type="CDD" id="cd03481">
    <property type="entry name" value="TopoIIA_Trans_ScTopoIIA"/>
    <property type="match status" value="1"/>
</dbReference>
<dbReference type="Gene3D" id="3.30.565.10">
    <property type="entry name" value="Histidine kinase-like ATPase, C-terminal domain"/>
    <property type="match status" value="1"/>
</dbReference>
<dbReference type="InterPro" id="IPR001241">
    <property type="entry name" value="Topo_IIA"/>
</dbReference>
<name>A0A0D2LCQ3_9CHLO</name>
<evidence type="ECO:0000256" key="8">
    <source>
        <dbReference type="ARBA" id="ARBA00023235"/>
    </source>
</evidence>
<dbReference type="CDD" id="cd16930">
    <property type="entry name" value="HATPase_TopII-like"/>
    <property type="match status" value="1"/>
</dbReference>
<evidence type="ECO:0000259" key="11">
    <source>
        <dbReference type="Pfam" id="PF00204"/>
    </source>
</evidence>
<keyword evidence="5 9" id="KW-0067">ATP-binding</keyword>
<evidence type="ECO:0000256" key="9">
    <source>
        <dbReference type="RuleBase" id="RU362094"/>
    </source>
</evidence>
<dbReference type="SUPFAM" id="SSF54211">
    <property type="entry name" value="Ribosomal protein S5 domain 2-like"/>
    <property type="match status" value="1"/>
</dbReference>
<evidence type="ECO:0000313" key="13">
    <source>
        <dbReference type="EMBL" id="KIZ04529.1"/>
    </source>
</evidence>
<comment type="similarity">
    <text evidence="3 9">Belongs to the type II topoisomerase family.</text>
</comment>
<reference evidence="13 14" key="1">
    <citation type="journal article" date="2013" name="BMC Genomics">
        <title>Reconstruction of the lipid metabolism for the microalga Monoraphidium neglectum from its genome sequence reveals characteristics suitable for biofuel production.</title>
        <authorList>
            <person name="Bogen C."/>
            <person name="Al-Dilaimi A."/>
            <person name="Albersmeier A."/>
            <person name="Wichmann J."/>
            <person name="Grundmann M."/>
            <person name="Rupp O."/>
            <person name="Lauersen K.J."/>
            <person name="Blifernez-Klassen O."/>
            <person name="Kalinowski J."/>
            <person name="Goesmann A."/>
            <person name="Mussgnug J.H."/>
            <person name="Kruse O."/>
        </authorList>
    </citation>
    <scope>NUCLEOTIDE SEQUENCE [LARGE SCALE GENOMIC DNA]</scope>
    <source>
        <strain evidence="13 14">SAG 48.87</strain>
    </source>
</reference>
<evidence type="ECO:0000256" key="6">
    <source>
        <dbReference type="ARBA" id="ARBA00023029"/>
    </source>
</evidence>
<keyword evidence="7 9" id="KW-0238">DNA-binding</keyword>
<comment type="subunit">
    <text evidence="9">Homodimer.</text>
</comment>
<sequence>MPSAPAQAKKAAAKKPLAASNAPAAPQQPGGHHAGKAIEDIYQKKTQLEHILLRPDTYIGSTEKQQQPLWVHDGERMTYKAITYAPGLFKIFDEILVNAADNKVRDPSMDTVKVDIDKAANSIRVYNNGLGIPVEVHKEEGVYVPELIFGHLLTSSNYDDKDAKVTGGRNGYGAKLANIFSTHFCVETADGTRQRRFKQTFSDNMSKKSNPEIKPCKASDNWTAITFKPDLAKFDMAELEDDVVALMHKRVYDIAGVLGKTVKVYLNGVRLPVKAFQDYCELYLGPKDAGVPRVYERVNDRWEICVSATDGQFQQVSFVNSICTSKGGTHVDYLVNQISKYMCEKLNKKSKTANVKPFMVKNHLWVFANAQIVNPAFDSQTKETLTTKASSFGSKCELTPAMLEKISKSGLMDNILSFAAFKSQKELKKSDGAKRSRLIGIAKLTDANDAGTRGSGACTLILTEGDSAKTLAMSGMSVPHCAAVPAVPRGKLLNVRDATASQISENILGLQHGKQYEDTKALRYGSLMIMTDQASPETFPSNSYATGRMGVPVGRR</sequence>
<dbReference type="GeneID" id="25736301"/>
<protein>
    <recommendedName>
        <fullName evidence="9">DNA topoisomerase 2</fullName>
        <ecNumber evidence="9">5.6.2.2</ecNumber>
    </recommendedName>
</protein>
<evidence type="ECO:0000259" key="12">
    <source>
        <dbReference type="Pfam" id="PF02518"/>
    </source>
</evidence>
<dbReference type="AlphaFoldDB" id="A0A0D2LCQ3"/>
<keyword evidence="6 9" id="KW-0799">Topoisomerase</keyword>
<evidence type="ECO:0000256" key="3">
    <source>
        <dbReference type="ARBA" id="ARBA00011080"/>
    </source>
</evidence>
<feature type="domain" description="Histidine kinase/HSP90-like ATPase" evidence="12">
    <location>
        <begin position="88"/>
        <end position="182"/>
    </location>
</feature>
<accession>A0A0D2LCQ3</accession>
<dbReference type="GO" id="GO:0005634">
    <property type="term" value="C:nucleus"/>
    <property type="evidence" value="ECO:0007669"/>
    <property type="project" value="TreeGrafter"/>
</dbReference>
<dbReference type="PRINTS" id="PR00418">
    <property type="entry name" value="TPI2FAMILY"/>
</dbReference>
<dbReference type="OrthoDB" id="276498at2759"/>
<dbReference type="GO" id="GO:0006265">
    <property type="term" value="P:DNA topological change"/>
    <property type="evidence" value="ECO:0007669"/>
    <property type="project" value="UniProtKB-UniRule"/>
</dbReference>
<dbReference type="InterPro" id="IPR020568">
    <property type="entry name" value="Ribosomal_Su5_D2-typ_SF"/>
</dbReference>
<dbReference type="Pfam" id="PF00204">
    <property type="entry name" value="DNA_gyraseB"/>
    <property type="match status" value="1"/>
</dbReference>
<dbReference type="PANTHER" id="PTHR10169">
    <property type="entry name" value="DNA TOPOISOMERASE/GYRASE"/>
    <property type="match status" value="1"/>
</dbReference>
<gene>
    <name evidence="13" type="ORF">MNEG_3423</name>
</gene>
<feature type="compositionally biased region" description="Low complexity" evidence="10">
    <location>
        <begin position="1"/>
        <end position="29"/>
    </location>
</feature>
<dbReference type="KEGG" id="mng:MNEG_3423"/>
<dbReference type="FunFam" id="3.40.50.670:FF:000001">
    <property type="entry name" value="DNA topoisomerase 2"/>
    <property type="match status" value="1"/>
</dbReference>
<keyword evidence="14" id="KW-1185">Reference proteome</keyword>
<evidence type="ECO:0000256" key="7">
    <source>
        <dbReference type="ARBA" id="ARBA00023125"/>
    </source>
</evidence>
<dbReference type="GO" id="GO:0000819">
    <property type="term" value="P:sister chromatid segregation"/>
    <property type="evidence" value="ECO:0007669"/>
    <property type="project" value="TreeGrafter"/>
</dbReference>
<dbReference type="GO" id="GO:0000712">
    <property type="term" value="P:resolution of meiotic recombination intermediates"/>
    <property type="evidence" value="ECO:0007669"/>
    <property type="project" value="TreeGrafter"/>
</dbReference>
<evidence type="ECO:0000256" key="1">
    <source>
        <dbReference type="ARBA" id="ARBA00000185"/>
    </source>
</evidence>
<comment type="catalytic activity">
    <reaction evidence="1 9">
        <text>ATP-dependent breakage, passage and rejoining of double-stranded DNA.</text>
        <dbReference type="EC" id="5.6.2.2"/>
    </reaction>
</comment>
<comment type="cofactor">
    <cofactor evidence="2">
        <name>Mg(2+)</name>
        <dbReference type="ChEBI" id="CHEBI:18420"/>
    </cofactor>
</comment>
<dbReference type="FunFam" id="3.30.230.10:FF:000008">
    <property type="entry name" value="DNA topoisomerase 2"/>
    <property type="match status" value="1"/>
</dbReference>
<dbReference type="Proteomes" id="UP000054498">
    <property type="component" value="Unassembled WGS sequence"/>
</dbReference>
<proteinExistence type="inferred from homology"/>
<dbReference type="RefSeq" id="XP_013903548.1">
    <property type="nucleotide sequence ID" value="XM_014048094.1"/>
</dbReference>
<dbReference type="Gene3D" id="3.40.50.670">
    <property type="match status" value="1"/>
</dbReference>
<dbReference type="GO" id="GO:0003677">
    <property type="term" value="F:DNA binding"/>
    <property type="evidence" value="ECO:0007669"/>
    <property type="project" value="UniProtKB-UniRule"/>
</dbReference>
<evidence type="ECO:0000256" key="4">
    <source>
        <dbReference type="ARBA" id="ARBA00022741"/>
    </source>
</evidence>
<dbReference type="InterPro" id="IPR014721">
    <property type="entry name" value="Ribsml_uS5_D2-typ_fold_subgr"/>
</dbReference>
<dbReference type="Pfam" id="PF02518">
    <property type="entry name" value="HATPase_c"/>
    <property type="match status" value="1"/>
</dbReference>
<keyword evidence="4 9" id="KW-0547">Nucleotide-binding</keyword>
<evidence type="ECO:0000313" key="14">
    <source>
        <dbReference type="Proteomes" id="UP000054498"/>
    </source>
</evidence>
<dbReference type="Gene3D" id="3.30.230.10">
    <property type="match status" value="1"/>
</dbReference>
<dbReference type="PROSITE" id="PS00177">
    <property type="entry name" value="TOPOISOMERASE_II"/>
    <property type="match status" value="1"/>
</dbReference>
<dbReference type="SUPFAM" id="SSF56719">
    <property type="entry name" value="Type II DNA topoisomerase"/>
    <property type="match status" value="1"/>
</dbReference>
<dbReference type="InterPro" id="IPR036890">
    <property type="entry name" value="HATPase_C_sf"/>
</dbReference>
<dbReference type="InterPro" id="IPR013759">
    <property type="entry name" value="Topo_IIA_B_C"/>
</dbReference>
<dbReference type="EC" id="5.6.2.2" evidence="9"/>
<dbReference type="PANTHER" id="PTHR10169:SF38">
    <property type="entry name" value="DNA TOPOISOMERASE 2"/>
    <property type="match status" value="1"/>
</dbReference>
<evidence type="ECO:0000256" key="5">
    <source>
        <dbReference type="ARBA" id="ARBA00022840"/>
    </source>
</evidence>
<dbReference type="InterPro" id="IPR050634">
    <property type="entry name" value="DNA_Topoisomerase_II"/>
</dbReference>
<dbReference type="FunFam" id="3.30.565.10:FF:000004">
    <property type="entry name" value="DNA topoisomerase 2"/>
    <property type="match status" value="1"/>
</dbReference>
<dbReference type="InterPro" id="IPR013506">
    <property type="entry name" value="Topo_IIA_bsu_dom2"/>
</dbReference>
<dbReference type="GO" id="GO:0003918">
    <property type="term" value="F:DNA topoisomerase type II (double strand cut, ATP-hydrolyzing) activity"/>
    <property type="evidence" value="ECO:0007669"/>
    <property type="project" value="UniProtKB-UniRule"/>
</dbReference>
<dbReference type="InterPro" id="IPR003594">
    <property type="entry name" value="HATPase_dom"/>
</dbReference>
<organism evidence="13 14">
    <name type="scientific">Monoraphidium neglectum</name>
    <dbReference type="NCBI Taxonomy" id="145388"/>
    <lineage>
        <taxon>Eukaryota</taxon>
        <taxon>Viridiplantae</taxon>
        <taxon>Chlorophyta</taxon>
        <taxon>core chlorophytes</taxon>
        <taxon>Chlorophyceae</taxon>
        <taxon>CS clade</taxon>
        <taxon>Sphaeropleales</taxon>
        <taxon>Selenastraceae</taxon>
        <taxon>Monoraphidium</taxon>
    </lineage>
</organism>
<evidence type="ECO:0000256" key="10">
    <source>
        <dbReference type="SAM" id="MobiDB-lite"/>
    </source>
</evidence>
<dbReference type="InterPro" id="IPR013760">
    <property type="entry name" value="Topo_IIA-like_dom_sf"/>
</dbReference>
<dbReference type="SMART" id="SM00433">
    <property type="entry name" value="TOP2c"/>
    <property type="match status" value="1"/>
</dbReference>
<dbReference type="GO" id="GO:0005524">
    <property type="term" value="F:ATP binding"/>
    <property type="evidence" value="ECO:0007669"/>
    <property type="project" value="UniProtKB-UniRule"/>
</dbReference>
<dbReference type="SUPFAM" id="SSF55874">
    <property type="entry name" value="ATPase domain of HSP90 chaperone/DNA topoisomerase II/histidine kinase"/>
    <property type="match status" value="1"/>
</dbReference>
<feature type="domain" description="DNA topoisomerase type IIA subunit B" evidence="11">
    <location>
        <begin position="298"/>
        <end position="429"/>
    </location>
</feature>
<dbReference type="EMBL" id="KK100649">
    <property type="protein sequence ID" value="KIZ04529.1"/>
    <property type="molecule type" value="Genomic_DNA"/>
</dbReference>
<comment type="function">
    <text evidence="9">Control of topological states of DNA by transient breakage and subsequent rejoining of DNA strands. Topoisomerase II makes double-strand breaks.</text>
</comment>
<evidence type="ECO:0000256" key="2">
    <source>
        <dbReference type="ARBA" id="ARBA00001946"/>
    </source>
</evidence>
<keyword evidence="8 9" id="KW-0413">Isomerase</keyword>
<dbReference type="InterPro" id="IPR018522">
    <property type="entry name" value="TopoIIA_CS"/>
</dbReference>
<dbReference type="STRING" id="145388.A0A0D2LCQ3"/>